<dbReference type="AlphaFoldDB" id="A0A1J0GN92"/>
<dbReference type="PANTHER" id="PTHR43245:SF13">
    <property type="entry name" value="UDP-D-APIOSE_UDP-D-XYLOSE SYNTHASE 2"/>
    <property type="match status" value="1"/>
</dbReference>
<dbReference type="SUPFAM" id="SSF51735">
    <property type="entry name" value="NAD(P)-binding Rossmann-fold domains"/>
    <property type="match status" value="1"/>
</dbReference>
<keyword evidence="3" id="KW-1185">Reference proteome</keyword>
<accession>A0A1J0GN92</accession>
<name>A0A1J0GN92_9CLOT</name>
<protein>
    <recommendedName>
        <fullName evidence="1">NAD-dependent epimerase/dehydratase domain-containing protein</fullName>
    </recommendedName>
</protein>
<dbReference type="InterPro" id="IPR001509">
    <property type="entry name" value="Epimerase_deHydtase"/>
</dbReference>
<evidence type="ECO:0000313" key="2">
    <source>
        <dbReference type="EMBL" id="APC42743.1"/>
    </source>
</evidence>
<dbReference type="InterPro" id="IPR050177">
    <property type="entry name" value="Lipid_A_modif_metabolic_enz"/>
</dbReference>
<dbReference type="EMBL" id="CP015756">
    <property type="protein sequence ID" value="APC42743.1"/>
    <property type="molecule type" value="Genomic_DNA"/>
</dbReference>
<organism evidence="2 3">
    <name type="scientific">Clostridium estertheticum subsp. estertheticum</name>
    <dbReference type="NCBI Taxonomy" id="1552"/>
    <lineage>
        <taxon>Bacteria</taxon>
        <taxon>Bacillati</taxon>
        <taxon>Bacillota</taxon>
        <taxon>Clostridia</taxon>
        <taxon>Eubacteriales</taxon>
        <taxon>Clostridiaceae</taxon>
        <taxon>Clostridium</taxon>
    </lineage>
</organism>
<dbReference type="CDD" id="cd08946">
    <property type="entry name" value="SDR_e"/>
    <property type="match status" value="1"/>
</dbReference>
<reference evidence="3" key="1">
    <citation type="journal article" date="2016" name="Front. Microbiol.">
        <title>Complete Genome Sequence of Clostridium estertheticum DSM 8809, a Microbe Identified in Spoiled Vacuum Packed Beef.</title>
        <authorList>
            <person name="Yu Z."/>
            <person name="Gunn L."/>
            <person name="Brennan E."/>
            <person name="Reid R."/>
            <person name="Wall P.G."/>
            <person name="Gaora O.P."/>
            <person name="Hurley D."/>
            <person name="Bolton D."/>
            <person name="Fanning S."/>
        </authorList>
    </citation>
    <scope>NUCLEOTIDE SEQUENCE [LARGE SCALE GENOMIC DNA]</scope>
    <source>
        <strain evidence="3">DSM 8809</strain>
    </source>
</reference>
<dbReference type="Proteomes" id="UP000182569">
    <property type="component" value="Chromosome"/>
</dbReference>
<evidence type="ECO:0000259" key="1">
    <source>
        <dbReference type="Pfam" id="PF01370"/>
    </source>
</evidence>
<dbReference type="KEGG" id="ceu:A7L45_16770"/>
<dbReference type="Pfam" id="PF01370">
    <property type="entry name" value="Epimerase"/>
    <property type="match status" value="1"/>
</dbReference>
<dbReference type="Gene3D" id="3.40.50.720">
    <property type="entry name" value="NAD(P)-binding Rossmann-like Domain"/>
    <property type="match status" value="1"/>
</dbReference>
<evidence type="ECO:0000313" key="3">
    <source>
        <dbReference type="Proteomes" id="UP000182569"/>
    </source>
</evidence>
<feature type="domain" description="NAD-dependent epimerase/dehydratase" evidence="1">
    <location>
        <begin position="5"/>
        <end position="217"/>
    </location>
</feature>
<dbReference type="OrthoDB" id="9801773at2"/>
<dbReference type="STRING" id="1552.A7L45_16770"/>
<sequence length="288" mass="32973">MSKKILITGGTGFIGKNIINSINNENYIINIGRNKNLMCDNIFWNLQDNLDDLFIDNVDVIIHCASIVGNDNINKSDYIDINVKSTLELLEFGVRNKIKKFILVSTGGVYGFRKNILDENDICNAKEIYSLSKYFSEEICELYKGKLSIVILRLFFPYGDGQKGRLIGNLFNDILEKNEIMLNKKGLPIINPIHIFDVVNIMENIIENDLEGTFNICGNEFISIEEICRKIAFIINVHEPKFIYCHNDIDNLMGSGKKICRSLNYNMQMNLNEGLELFFMSLKKEGQI</sequence>
<dbReference type="InterPro" id="IPR036291">
    <property type="entry name" value="NAD(P)-bd_dom_sf"/>
</dbReference>
<dbReference type="RefSeq" id="WP_071615026.1">
    <property type="nucleotide sequence ID" value="NZ_CP015756.1"/>
</dbReference>
<gene>
    <name evidence="2" type="ORF">A7L45_16770</name>
</gene>
<dbReference type="PANTHER" id="PTHR43245">
    <property type="entry name" value="BIFUNCTIONAL POLYMYXIN RESISTANCE PROTEIN ARNA"/>
    <property type="match status" value="1"/>
</dbReference>
<proteinExistence type="predicted"/>